<proteinExistence type="predicted"/>
<protein>
    <submittedName>
        <fullName evidence="2">DUF6480 family protein</fullName>
    </submittedName>
</protein>
<evidence type="ECO:0000313" key="3">
    <source>
        <dbReference type="Proteomes" id="UP001484097"/>
    </source>
</evidence>
<evidence type="ECO:0000313" key="2">
    <source>
        <dbReference type="EMBL" id="MEO9248694.1"/>
    </source>
</evidence>
<sequence length="88" mass="9243">MSNTRPQPDDSFRDTETSELDERGTHQPQQGVSGAANQPGDGSREQADSANPDPAEGDVTGLERGGGVPPGETPPAEDQMSEDQGHEE</sequence>
<feature type="compositionally biased region" description="Basic and acidic residues" evidence="1">
    <location>
        <begin position="7"/>
        <end position="25"/>
    </location>
</feature>
<feature type="compositionally biased region" description="Polar residues" evidence="1">
    <location>
        <begin position="26"/>
        <end position="36"/>
    </location>
</feature>
<keyword evidence="3" id="KW-1185">Reference proteome</keyword>
<dbReference type="RefSeq" id="WP_309812653.1">
    <property type="nucleotide sequence ID" value="NZ_JBDXMX010000006.1"/>
</dbReference>
<name>A0ABV0IM48_9MICC</name>
<dbReference type="Proteomes" id="UP001484097">
    <property type="component" value="Unassembled WGS sequence"/>
</dbReference>
<dbReference type="EMBL" id="JBDXMX010000006">
    <property type="protein sequence ID" value="MEO9248694.1"/>
    <property type="molecule type" value="Genomic_DNA"/>
</dbReference>
<evidence type="ECO:0000256" key="1">
    <source>
        <dbReference type="SAM" id="MobiDB-lite"/>
    </source>
</evidence>
<organism evidence="2 3">
    <name type="scientific">Citricoccus nitrophenolicus</name>
    <dbReference type="NCBI Taxonomy" id="863575"/>
    <lineage>
        <taxon>Bacteria</taxon>
        <taxon>Bacillati</taxon>
        <taxon>Actinomycetota</taxon>
        <taxon>Actinomycetes</taxon>
        <taxon>Micrococcales</taxon>
        <taxon>Micrococcaceae</taxon>
        <taxon>Citricoccus</taxon>
    </lineage>
</organism>
<dbReference type="InterPro" id="IPR045512">
    <property type="entry name" value="DUF6480"/>
</dbReference>
<dbReference type="Pfam" id="PF20088">
    <property type="entry name" value="DUF6480"/>
    <property type="match status" value="1"/>
</dbReference>
<gene>
    <name evidence="2" type="ORF">ABDK96_13490</name>
</gene>
<accession>A0ABV0IM48</accession>
<comment type="caution">
    <text evidence="2">The sequence shown here is derived from an EMBL/GenBank/DDBJ whole genome shotgun (WGS) entry which is preliminary data.</text>
</comment>
<reference evidence="2 3" key="1">
    <citation type="submission" date="2024-05" db="EMBL/GenBank/DDBJ databases">
        <authorList>
            <person name="Yi C."/>
        </authorList>
    </citation>
    <scope>NUCLEOTIDE SEQUENCE [LARGE SCALE GENOMIC DNA]</scope>
    <source>
        <strain evidence="2 3">XS13</strain>
    </source>
</reference>
<feature type="region of interest" description="Disordered" evidence="1">
    <location>
        <begin position="1"/>
        <end position="88"/>
    </location>
</feature>